<organism evidence="4 5">
    <name type="scientific">Geosmithia morbida</name>
    <dbReference type="NCBI Taxonomy" id="1094350"/>
    <lineage>
        <taxon>Eukaryota</taxon>
        <taxon>Fungi</taxon>
        <taxon>Dikarya</taxon>
        <taxon>Ascomycota</taxon>
        <taxon>Pezizomycotina</taxon>
        <taxon>Sordariomycetes</taxon>
        <taxon>Hypocreomycetidae</taxon>
        <taxon>Hypocreales</taxon>
        <taxon>Bionectriaceae</taxon>
        <taxon>Geosmithia</taxon>
    </lineage>
</organism>
<dbReference type="Gene3D" id="3.90.1510.10">
    <property type="entry name" value="Glycerate kinase, domain 2"/>
    <property type="match status" value="1"/>
</dbReference>
<comment type="caution">
    <text evidence="4">The sequence shown here is derived from an EMBL/GenBank/DDBJ whole genome shotgun (WGS) entry which is preliminary data.</text>
</comment>
<dbReference type="Pfam" id="PF02595">
    <property type="entry name" value="Gly_kinase"/>
    <property type="match status" value="1"/>
</dbReference>
<dbReference type="PANTHER" id="PTHR21599:SF0">
    <property type="entry name" value="GLYCERATE KINASE"/>
    <property type="match status" value="1"/>
</dbReference>
<evidence type="ECO:0000256" key="1">
    <source>
        <dbReference type="ARBA" id="ARBA00006284"/>
    </source>
</evidence>
<evidence type="ECO:0000313" key="4">
    <source>
        <dbReference type="EMBL" id="KAF4125983.1"/>
    </source>
</evidence>
<dbReference type="RefSeq" id="XP_035324635.1">
    <property type="nucleotide sequence ID" value="XM_035463211.1"/>
</dbReference>
<comment type="similarity">
    <text evidence="1">Belongs to the glycerate kinase type-1 family.</text>
</comment>
<evidence type="ECO:0000256" key="2">
    <source>
        <dbReference type="ARBA" id="ARBA00022679"/>
    </source>
</evidence>
<sequence length="410" mass="42204">MTIAAMPPSVRVLVCPSGFKGSLQPGKAADCIEAGILSVEPNALVRKVPLVDGGEGFTQALVAATKGTIHNISVTGPIGKPVESFFGILGQTSTMTEPKTAVIEMAAAAGLSLVPPDCRKPGITTTYGVGQLILAAIEAGAQRLLVGCGDSGTCDGGAGMLQALGARLIDRDGYIIPEAGGGESLIGLSNIDLSGIDSKLRNLPISAAVNWHNVLCGPRGVAAVFGPQKGATEEQIARLSTAMDALARVAGTLLQDDNVGLSPGSGASGGLGTGLRLIGTKLRPRYDLVMEYLSLEGLFDECDLVLTAEGGIDNQTPMGKIPGEIARRAKKHNLPVIAIAGTIGTGARVNYTIGIDAYACILQRPTTLERAVQEAERLTTESAESVMRLISIGRVMEIGNGTGITQVKNI</sequence>
<dbReference type="PIRSF" id="PIRSF006078">
    <property type="entry name" value="GlxK"/>
    <property type="match status" value="1"/>
</dbReference>
<keyword evidence="3" id="KW-0418">Kinase</keyword>
<name>A0A9P4Z2C9_9HYPO</name>
<dbReference type="SUPFAM" id="SSF110738">
    <property type="entry name" value="Glycerate kinase I"/>
    <property type="match status" value="1"/>
</dbReference>
<dbReference type="Gene3D" id="3.40.50.10350">
    <property type="entry name" value="Glycerate kinase, domain 1"/>
    <property type="match status" value="1"/>
</dbReference>
<evidence type="ECO:0000256" key="3">
    <source>
        <dbReference type="ARBA" id="ARBA00022777"/>
    </source>
</evidence>
<dbReference type="GO" id="GO:0008887">
    <property type="term" value="F:glycerate kinase activity"/>
    <property type="evidence" value="ECO:0007669"/>
    <property type="project" value="InterPro"/>
</dbReference>
<evidence type="ECO:0000313" key="5">
    <source>
        <dbReference type="Proteomes" id="UP000749293"/>
    </source>
</evidence>
<dbReference type="InterPro" id="IPR018197">
    <property type="entry name" value="Glycerate_kinase_RE-like"/>
</dbReference>
<dbReference type="GO" id="GO:0031388">
    <property type="term" value="P:organic acid phosphorylation"/>
    <property type="evidence" value="ECO:0007669"/>
    <property type="project" value="InterPro"/>
</dbReference>
<dbReference type="PANTHER" id="PTHR21599">
    <property type="entry name" value="GLYCERATE KINASE"/>
    <property type="match status" value="1"/>
</dbReference>
<dbReference type="AlphaFoldDB" id="A0A9P4Z2C9"/>
<keyword evidence="2" id="KW-0808">Transferase</keyword>
<dbReference type="NCBIfam" id="TIGR00045">
    <property type="entry name" value="glycerate kinase"/>
    <property type="match status" value="1"/>
</dbReference>
<gene>
    <name evidence="4" type="ORF">GMORB2_1229</name>
</gene>
<dbReference type="EMBL" id="JAANYQ010000002">
    <property type="protein sequence ID" value="KAF4125983.1"/>
    <property type="molecule type" value="Genomic_DNA"/>
</dbReference>
<dbReference type="GeneID" id="55967459"/>
<proteinExistence type="inferred from homology"/>
<dbReference type="Proteomes" id="UP000749293">
    <property type="component" value="Unassembled WGS sequence"/>
</dbReference>
<dbReference type="InterPro" id="IPR036129">
    <property type="entry name" value="Glycerate_kinase_sf"/>
</dbReference>
<protein>
    <submittedName>
        <fullName evidence="4">Glycerate 2-kinase</fullName>
    </submittedName>
</protein>
<dbReference type="InterPro" id="IPR004381">
    <property type="entry name" value="Glycerate_kinase"/>
</dbReference>
<reference evidence="4" key="1">
    <citation type="submission" date="2020-03" db="EMBL/GenBank/DDBJ databases">
        <title>Site-based positive gene gene selection in Geosmithia morbida across the United States reveals a broad range of putative effectors and factors for local host and environmental adapation.</title>
        <authorList>
            <person name="Onufrak A."/>
            <person name="Murdoch R.W."/>
            <person name="Gazis R."/>
            <person name="Huff M."/>
            <person name="Staton M."/>
            <person name="Klingeman W."/>
            <person name="Hadziabdic D."/>
        </authorList>
    </citation>
    <scope>NUCLEOTIDE SEQUENCE</scope>
    <source>
        <strain evidence="4">1262</strain>
    </source>
</reference>
<keyword evidence="5" id="KW-1185">Reference proteome</keyword>
<dbReference type="OrthoDB" id="10262596at2759"/>
<dbReference type="InterPro" id="IPR018193">
    <property type="entry name" value="Glyc_kinase_flavodox-like_fold"/>
</dbReference>
<accession>A0A9P4Z2C9</accession>